<dbReference type="GO" id="GO:0003700">
    <property type="term" value="F:DNA-binding transcription factor activity"/>
    <property type="evidence" value="ECO:0007669"/>
    <property type="project" value="InterPro"/>
</dbReference>
<dbReference type="SUPFAM" id="SSF46785">
    <property type="entry name" value="Winged helix' DNA-binding domain"/>
    <property type="match status" value="1"/>
</dbReference>
<evidence type="ECO:0000256" key="2">
    <source>
        <dbReference type="ARBA" id="ARBA00023125"/>
    </source>
</evidence>
<feature type="domain" description="HTH gntR-type" evidence="5">
    <location>
        <begin position="8"/>
        <end position="76"/>
    </location>
</feature>
<dbReference type="HOGENOM" id="CLU_017584_9_4_5"/>
<evidence type="ECO:0000256" key="1">
    <source>
        <dbReference type="ARBA" id="ARBA00023015"/>
    </source>
</evidence>
<evidence type="ECO:0000256" key="4">
    <source>
        <dbReference type="SAM" id="MobiDB-lite"/>
    </source>
</evidence>
<dbReference type="SMART" id="SM00895">
    <property type="entry name" value="FCD"/>
    <property type="match status" value="1"/>
</dbReference>
<keyword evidence="1" id="KW-0805">Transcription regulation</keyword>
<sequence length="264" mass="29110">MSSPARKTSRTADLASEYGRRITSGILKPGDNLPVEAQLAAEWGVSRTVVREAMRLLAAKGLLRVGPKVGTRVLSFDEWNMLDPDVMAWHLLADERRTFVDALYEMRLINEPVAARMAAARIGATDKKRLSEALEAMGRHPRGSDELIAADLAFHRIILEATGNPILRSLGAMIEKSLSISFSLSWRQNPQEETLQQHKRVSDAIIAGDGEAAELFMRRLIESAFDDVTTALYAEDQNRKGRHETKPDRKRAGGKPVSAPVAGT</sequence>
<dbReference type="GO" id="GO:0003677">
    <property type="term" value="F:DNA binding"/>
    <property type="evidence" value="ECO:0007669"/>
    <property type="project" value="UniProtKB-KW"/>
</dbReference>
<keyword evidence="3" id="KW-0804">Transcription</keyword>
<dbReference type="SMART" id="SM00345">
    <property type="entry name" value="HTH_GNTR"/>
    <property type="match status" value="1"/>
</dbReference>
<dbReference type="InterPro" id="IPR000524">
    <property type="entry name" value="Tscrpt_reg_HTH_GntR"/>
</dbReference>
<evidence type="ECO:0000313" key="6">
    <source>
        <dbReference type="EMBL" id="EAU43059.1"/>
    </source>
</evidence>
<dbReference type="Gene3D" id="1.20.120.530">
    <property type="entry name" value="GntR ligand-binding domain-like"/>
    <property type="match status" value="1"/>
</dbReference>
<comment type="caution">
    <text evidence="6">The sequence shown here is derived from an EMBL/GenBank/DDBJ whole genome shotgun (WGS) entry which is preliminary data.</text>
</comment>
<dbReference type="STRING" id="217511.GCA_001463845_00655"/>
<dbReference type="CDD" id="cd07377">
    <property type="entry name" value="WHTH_GntR"/>
    <property type="match status" value="1"/>
</dbReference>
<dbReference type="AlphaFoldDB" id="Q0G5K5"/>
<dbReference type="InterPro" id="IPR008920">
    <property type="entry name" value="TF_FadR/GntR_C"/>
</dbReference>
<dbReference type="Pfam" id="PF07729">
    <property type="entry name" value="FCD"/>
    <property type="match status" value="1"/>
</dbReference>
<dbReference type="Gene3D" id="1.10.10.10">
    <property type="entry name" value="Winged helix-like DNA-binding domain superfamily/Winged helix DNA-binding domain"/>
    <property type="match status" value="1"/>
</dbReference>
<dbReference type="Proteomes" id="UP000004310">
    <property type="component" value="Unassembled WGS sequence"/>
</dbReference>
<name>Q0G5K5_9HYPH</name>
<gene>
    <name evidence="6" type="ORF">FP2506_09456</name>
</gene>
<organism evidence="6 7">
    <name type="scientific">Fulvimarina pelagi HTCC2506</name>
    <dbReference type="NCBI Taxonomy" id="314231"/>
    <lineage>
        <taxon>Bacteria</taxon>
        <taxon>Pseudomonadati</taxon>
        <taxon>Pseudomonadota</taxon>
        <taxon>Alphaproteobacteria</taxon>
        <taxon>Hyphomicrobiales</taxon>
        <taxon>Aurantimonadaceae</taxon>
        <taxon>Fulvimarina</taxon>
    </lineage>
</organism>
<dbReference type="PANTHER" id="PTHR43537:SF44">
    <property type="entry name" value="GNTR FAMILY REGULATORY PROTEIN"/>
    <property type="match status" value="1"/>
</dbReference>
<feature type="region of interest" description="Disordered" evidence="4">
    <location>
        <begin position="233"/>
        <end position="264"/>
    </location>
</feature>
<evidence type="ECO:0000259" key="5">
    <source>
        <dbReference type="PROSITE" id="PS50949"/>
    </source>
</evidence>
<dbReference type="PRINTS" id="PR00035">
    <property type="entry name" value="HTHGNTR"/>
</dbReference>
<dbReference type="Pfam" id="PF00392">
    <property type="entry name" value="GntR"/>
    <property type="match status" value="1"/>
</dbReference>
<protein>
    <submittedName>
        <fullName evidence="6">Transcriptional regulator</fullName>
    </submittedName>
</protein>
<proteinExistence type="predicted"/>
<evidence type="ECO:0000313" key="7">
    <source>
        <dbReference type="Proteomes" id="UP000004310"/>
    </source>
</evidence>
<dbReference type="RefSeq" id="WP_007067033.1">
    <property type="nucleotide sequence ID" value="NZ_DS022272.1"/>
</dbReference>
<dbReference type="EMBL" id="AATP01000001">
    <property type="protein sequence ID" value="EAU43059.1"/>
    <property type="molecule type" value="Genomic_DNA"/>
</dbReference>
<dbReference type="eggNOG" id="COG2186">
    <property type="taxonomic scope" value="Bacteria"/>
</dbReference>
<dbReference type="PROSITE" id="PS50949">
    <property type="entry name" value="HTH_GNTR"/>
    <property type="match status" value="1"/>
</dbReference>
<dbReference type="InterPro" id="IPR036388">
    <property type="entry name" value="WH-like_DNA-bd_sf"/>
</dbReference>
<feature type="compositionally biased region" description="Basic and acidic residues" evidence="4">
    <location>
        <begin position="236"/>
        <end position="251"/>
    </location>
</feature>
<dbReference type="InterPro" id="IPR036390">
    <property type="entry name" value="WH_DNA-bd_sf"/>
</dbReference>
<accession>Q0G5K5</accession>
<dbReference type="InterPro" id="IPR011711">
    <property type="entry name" value="GntR_C"/>
</dbReference>
<keyword evidence="2" id="KW-0238">DNA-binding</keyword>
<dbReference type="PANTHER" id="PTHR43537">
    <property type="entry name" value="TRANSCRIPTIONAL REGULATOR, GNTR FAMILY"/>
    <property type="match status" value="1"/>
</dbReference>
<reference evidence="6 7" key="1">
    <citation type="journal article" date="2010" name="J. Bacteriol.">
        <title>Genome sequence of Fulvimarina pelagi HTCC2506T, a Mn(II)-oxidizing alphaproteobacterium possessing an aerobic anoxygenic photosynthetic gene cluster and Xanthorhodopsin.</title>
        <authorList>
            <person name="Kang I."/>
            <person name="Oh H.M."/>
            <person name="Lim S.I."/>
            <person name="Ferriera S."/>
            <person name="Giovannoni S.J."/>
            <person name="Cho J.C."/>
        </authorList>
    </citation>
    <scope>NUCLEOTIDE SEQUENCE [LARGE SCALE GENOMIC DNA]</scope>
    <source>
        <strain evidence="6 7">HTCC2506</strain>
    </source>
</reference>
<keyword evidence="7" id="KW-1185">Reference proteome</keyword>
<evidence type="ECO:0000256" key="3">
    <source>
        <dbReference type="ARBA" id="ARBA00023163"/>
    </source>
</evidence>
<dbReference type="SUPFAM" id="SSF48008">
    <property type="entry name" value="GntR ligand-binding domain-like"/>
    <property type="match status" value="1"/>
</dbReference>